<keyword evidence="1" id="KW-0472">Membrane</keyword>
<feature type="transmembrane region" description="Helical" evidence="1">
    <location>
        <begin position="58"/>
        <end position="83"/>
    </location>
</feature>
<evidence type="ECO:0000256" key="1">
    <source>
        <dbReference type="SAM" id="Phobius"/>
    </source>
</evidence>
<keyword evidence="1" id="KW-0812">Transmembrane</keyword>
<protein>
    <submittedName>
        <fullName evidence="2">Uncharacterized protein</fullName>
    </submittedName>
</protein>
<evidence type="ECO:0000313" key="2">
    <source>
        <dbReference type="EMBL" id="RAP02636.1"/>
    </source>
</evidence>
<accession>A0A328Q4Y4</accession>
<dbReference type="Proteomes" id="UP000248557">
    <property type="component" value="Unassembled WGS sequence"/>
</dbReference>
<keyword evidence="1" id="KW-1133">Transmembrane helix</keyword>
<evidence type="ECO:0000313" key="3">
    <source>
        <dbReference type="Proteomes" id="UP000248557"/>
    </source>
</evidence>
<name>A0A328Q4Y4_9EURY</name>
<dbReference type="AlphaFoldDB" id="A0A328Q4Y4"/>
<organism evidence="2 3">
    <name type="scientific">Methanosphaera stadtmanae</name>
    <dbReference type="NCBI Taxonomy" id="2317"/>
    <lineage>
        <taxon>Archaea</taxon>
        <taxon>Methanobacteriati</taxon>
        <taxon>Methanobacteriota</taxon>
        <taxon>Methanomada group</taxon>
        <taxon>Methanobacteria</taxon>
        <taxon>Methanobacteriales</taxon>
        <taxon>Methanobacteriaceae</taxon>
        <taxon>Methanosphaera</taxon>
    </lineage>
</organism>
<proteinExistence type="predicted"/>
<gene>
    <name evidence="2" type="ORF">CA615_06670</name>
</gene>
<comment type="caution">
    <text evidence="2">The sequence shown here is derived from an EMBL/GenBank/DDBJ whole genome shotgun (WGS) entry which is preliminary data.</text>
</comment>
<feature type="transmembrane region" description="Helical" evidence="1">
    <location>
        <begin position="34"/>
        <end position="51"/>
    </location>
</feature>
<sequence>MKINIKNIFSGKTIPLTILMIIATSTLLDQDSTLILPLLLFVGIVCGIIKHDSMTYTLITAFVAFMLGFILSFIISLISVYYIEGGLYAIALIQSSLVYLILYIFVGCLGSSLGFHIINELYELKQ</sequence>
<feature type="transmembrane region" description="Helical" evidence="1">
    <location>
        <begin position="9"/>
        <end position="28"/>
    </location>
</feature>
<dbReference type="EMBL" id="NGJK01000081">
    <property type="protein sequence ID" value="RAP02636.1"/>
    <property type="molecule type" value="Genomic_DNA"/>
</dbReference>
<feature type="transmembrane region" description="Helical" evidence="1">
    <location>
        <begin position="89"/>
        <end position="118"/>
    </location>
</feature>
<dbReference type="GeneID" id="3855664"/>
<dbReference type="RefSeq" id="WP_011406917.1">
    <property type="nucleotide sequence ID" value="NZ_CATZXA010000011.1"/>
</dbReference>
<reference evidence="2 3" key="1">
    <citation type="submission" date="2017-05" db="EMBL/GenBank/DDBJ databases">
        <title>Host range expansion of the Methanosphaera genus to humans and monogastric animals involves recent and extensive reduction in genome content.</title>
        <authorList>
            <person name="Hoedt E.C."/>
            <person name="Volmer J.G."/>
            <person name="Parks D.H."/>
            <person name="Rosewarne C.P."/>
            <person name="Denman S.E."/>
            <person name="Mcsweeney C.S."/>
            <person name="O Cuiv P."/>
            <person name="Hugenholtz P."/>
            <person name="Tyson G.W."/>
            <person name="Morrison M."/>
        </authorList>
    </citation>
    <scope>NUCLEOTIDE SEQUENCE [LARGE SCALE GENOMIC DNA]</scope>
    <source>
        <strain evidence="2 3">PA5</strain>
    </source>
</reference>